<dbReference type="InterPro" id="IPR009057">
    <property type="entry name" value="Homeodomain-like_sf"/>
</dbReference>
<dbReference type="PANTHER" id="PTHR30055">
    <property type="entry name" value="HTH-TYPE TRANSCRIPTIONAL REGULATOR RUTR"/>
    <property type="match status" value="1"/>
</dbReference>
<keyword evidence="1 2" id="KW-0238">DNA-binding</keyword>
<dbReference type="AlphaFoldDB" id="A0A4Q2EKR8"/>
<dbReference type="PRINTS" id="PR00455">
    <property type="entry name" value="HTHTETR"/>
</dbReference>
<evidence type="ECO:0000313" key="4">
    <source>
        <dbReference type="EMBL" id="RXW33094.1"/>
    </source>
</evidence>
<feature type="DNA-binding region" description="H-T-H motif" evidence="2">
    <location>
        <begin position="38"/>
        <end position="57"/>
    </location>
</feature>
<dbReference type="Proteomes" id="UP000290624">
    <property type="component" value="Unassembled WGS sequence"/>
</dbReference>
<protein>
    <submittedName>
        <fullName evidence="4">TetR family transcriptional regulator</fullName>
    </submittedName>
</protein>
<dbReference type="PROSITE" id="PS50977">
    <property type="entry name" value="HTH_TETR_2"/>
    <property type="match status" value="1"/>
</dbReference>
<dbReference type="SUPFAM" id="SSF46689">
    <property type="entry name" value="Homeodomain-like"/>
    <property type="match status" value="1"/>
</dbReference>
<proteinExistence type="predicted"/>
<reference evidence="4 5" key="1">
    <citation type="submission" date="2018-01" db="EMBL/GenBank/DDBJ databases">
        <title>Lactibacter flavus gen. nov., sp. nov., a novel bacterium of the family Propionibacteriaceae isolated from raw milk and dairy products.</title>
        <authorList>
            <person name="Wenning M."/>
            <person name="Breitenwieser F."/>
            <person name="Huptas C."/>
            <person name="von Neubeck M."/>
            <person name="Busse H.-J."/>
            <person name="Scherer S."/>
        </authorList>
    </citation>
    <scope>NUCLEOTIDE SEQUENCE [LARGE SCALE GENOMIC DNA]</scope>
    <source>
        <strain evidence="4 5">VG341</strain>
    </source>
</reference>
<evidence type="ECO:0000259" key="3">
    <source>
        <dbReference type="PROSITE" id="PS50977"/>
    </source>
</evidence>
<dbReference type="EMBL" id="PPCV01000002">
    <property type="protein sequence ID" value="RXW33094.1"/>
    <property type="molecule type" value="Genomic_DNA"/>
</dbReference>
<dbReference type="PANTHER" id="PTHR30055:SF226">
    <property type="entry name" value="HTH-TYPE TRANSCRIPTIONAL REGULATOR PKSA"/>
    <property type="match status" value="1"/>
</dbReference>
<dbReference type="GO" id="GO:0000976">
    <property type="term" value="F:transcription cis-regulatory region binding"/>
    <property type="evidence" value="ECO:0007669"/>
    <property type="project" value="TreeGrafter"/>
</dbReference>
<keyword evidence="5" id="KW-1185">Reference proteome</keyword>
<dbReference type="Pfam" id="PF00440">
    <property type="entry name" value="TetR_N"/>
    <property type="match status" value="1"/>
</dbReference>
<organism evidence="4 5">
    <name type="scientific">Propioniciclava flava</name>
    <dbReference type="NCBI Taxonomy" id="2072026"/>
    <lineage>
        <taxon>Bacteria</taxon>
        <taxon>Bacillati</taxon>
        <taxon>Actinomycetota</taxon>
        <taxon>Actinomycetes</taxon>
        <taxon>Propionibacteriales</taxon>
        <taxon>Propionibacteriaceae</taxon>
        <taxon>Propioniciclava</taxon>
    </lineage>
</organism>
<name>A0A4Q2EKR8_9ACTN</name>
<evidence type="ECO:0000256" key="1">
    <source>
        <dbReference type="ARBA" id="ARBA00023125"/>
    </source>
</evidence>
<dbReference type="GO" id="GO:0003700">
    <property type="term" value="F:DNA-binding transcription factor activity"/>
    <property type="evidence" value="ECO:0007669"/>
    <property type="project" value="TreeGrafter"/>
</dbReference>
<dbReference type="InterPro" id="IPR001647">
    <property type="entry name" value="HTH_TetR"/>
</dbReference>
<dbReference type="InterPro" id="IPR050109">
    <property type="entry name" value="HTH-type_TetR-like_transc_reg"/>
</dbReference>
<evidence type="ECO:0000313" key="5">
    <source>
        <dbReference type="Proteomes" id="UP000290624"/>
    </source>
</evidence>
<feature type="domain" description="HTH tetR-type" evidence="3">
    <location>
        <begin position="15"/>
        <end position="75"/>
    </location>
</feature>
<gene>
    <name evidence="4" type="ORF">C1706_04370</name>
</gene>
<accession>A0A4Q2EKR8</accession>
<dbReference type="OrthoDB" id="3403733at2"/>
<comment type="caution">
    <text evidence="4">The sequence shown here is derived from an EMBL/GenBank/DDBJ whole genome shotgun (WGS) entry which is preliminary data.</text>
</comment>
<evidence type="ECO:0000256" key="2">
    <source>
        <dbReference type="PROSITE-ProRule" id="PRU00335"/>
    </source>
</evidence>
<dbReference type="Gene3D" id="1.10.357.10">
    <property type="entry name" value="Tetracycline Repressor, domain 2"/>
    <property type="match status" value="1"/>
</dbReference>
<sequence>MPSAGLLGRRERNKAEKRRRIAEAAATLFAENGYARTTTQQVAAAADVADGTIFRYAGTKPELLLMVLNEQVADLLEHGRIAAASAPTVADAVVALIGPLVALVRAQPDNAAPYLREVLFGEAGPHRDEALAVVDGAVEQLAQILAPTLDVEQVGLSLEDSARFVFSTLVNEVLRGVMRCVPVSLEALSVRVGILLRGLGVA</sequence>
<dbReference type="RefSeq" id="WP_129457994.1">
    <property type="nucleotide sequence ID" value="NZ_PPCV01000002.1"/>
</dbReference>